<comment type="caution">
    <text evidence="1">The sequence shown here is derived from an EMBL/GenBank/DDBJ whole genome shotgun (WGS) entry which is preliminary data.</text>
</comment>
<dbReference type="Pfam" id="PF08843">
    <property type="entry name" value="AbiEii"/>
    <property type="match status" value="1"/>
</dbReference>
<evidence type="ECO:0000313" key="1">
    <source>
        <dbReference type="EMBL" id="KKU13184.1"/>
    </source>
</evidence>
<name>A0A0G1MY82_9BACT</name>
<sequence>MLNKEKHNLTMGRIIKEIYNNKALAPLLGFKGGTCAYYFYGLPRFSVDLDFDLLKTDEITQKKVFEEVEKILITHGVIKDKIIKFFTIWFLLSYSKEDHNIKVEISTRRPEININEYYEFKELLGTPVLIPKQDYMFANKLVALVDRKNLVIRDVFDIHFFASQDWDIDKNIVELKTGKKFKEYLQDCIETIEDIKGNELLSGIGELIDEKQKLWVKNSLKKETIFQLRLRANVEE</sequence>
<evidence type="ECO:0000313" key="2">
    <source>
        <dbReference type="Proteomes" id="UP000034911"/>
    </source>
</evidence>
<evidence type="ECO:0008006" key="3">
    <source>
        <dbReference type="Google" id="ProtNLM"/>
    </source>
</evidence>
<protein>
    <recommendedName>
        <fullName evidence="3">Nucleotidyl transferase AbiEii/AbiGii toxin family protein</fullName>
    </recommendedName>
</protein>
<dbReference type="STRING" id="1619050.UX20_C0029G0009"/>
<dbReference type="AlphaFoldDB" id="A0A0G1MY82"/>
<accession>A0A0G1MY82</accession>
<dbReference type="Gene3D" id="3.10.450.620">
    <property type="entry name" value="JHP933, nucleotidyltransferase-like core domain"/>
    <property type="match status" value="1"/>
</dbReference>
<organism evidence="1 2">
    <name type="scientific">Candidatus Magasanikbacteria bacterium GW2011_GWC2_45_8</name>
    <dbReference type="NCBI Taxonomy" id="1619050"/>
    <lineage>
        <taxon>Bacteria</taxon>
        <taxon>Candidatus Magasanikiibacteriota</taxon>
    </lineage>
</organism>
<dbReference type="InterPro" id="IPR014942">
    <property type="entry name" value="AbiEii"/>
</dbReference>
<proteinExistence type="predicted"/>
<gene>
    <name evidence="1" type="ORF">UX20_C0029G0009</name>
</gene>
<dbReference type="EMBL" id="LCLH01000029">
    <property type="protein sequence ID" value="KKU13184.1"/>
    <property type="molecule type" value="Genomic_DNA"/>
</dbReference>
<reference evidence="1 2" key="1">
    <citation type="journal article" date="2015" name="Nature">
        <title>rRNA introns, odd ribosomes, and small enigmatic genomes across a large radiation of phyla.</title>
        <authorList>
            <person name="Brown C.T."/>
            <person name="Hug L.A."/>
            <person name="Thomas B.C."/>
            <person name="Sharon I."/>
            <person name="Castelle C.J."/>
            <person name="Singh A."/>
            <person name="Wilkins M.J."/>
            <person name="Williams K.H."/>
            <person name="Banfield J.F."/>
        </authorList>
    </citation>
    <scope>NUCLEOTIDE SEQUENCE [LARGE SCALE GENOMIC DNA]</scope>
</reference>
<dbReference type="Proteomes" id="UP000034911">
    <property type="component" value="Unassembled WGS sequence"/>
</dbReference>